<proteinExistence type="predicted"/>
<name>A0ABW2MQK8_9FLAO</name>
<dbReference type="RefSeq" id="WP_380215650.1">
    <property type="nucleotide sequence ID" value="NZ_JBHTBN010000001.1"/>
</dbReference>
<evidence type="ECO:0000313" key="3">
    <source>
        <dbReference type="Proteomes" id="UP001596415"/>
    </source>
</evidence>
<comment type="caution">
    <text evidence="2">The sequence shown here is derived from an EMBL/GenBank/DDBJ whole genome shotgun (WGS) entry which is preliminary data.</text>
</comment>
<gene>
    <name evidence="2" type="ORF">ACFQO1_00585</name>
</gene>
<sequence>MSKKYTTFEEIDQDLKRLYLQSEISKEELKLAARDVKEDIKPSNLVMGVLGGLATSAVVIRLLTPVASFLIAKFLNKHK</sequence>
<accession>A0ABW2MQK8</accession>
<reference evidence="3" key="1">
    <citation type="journal article" date="2019" name="Int. J. Syst. Evol. Microbiol.">
        <title>The Global Catalogue of Microorganisms (GCM) 10K type strain sequencing project: providing services to taxonomists for standard genome sequencing and annotation.</title>
        <authorList>
            <consortium name="The Broad Institute Genomics Platform"/>
            <consortium name="The Broad Institute Genome Sequencing Center for Infectious Disease"/>
            <person name="Wu L."/>
            <person name="Ma J."/>
        </authorList>
    </citation>
    <scope>NUCLEOTIDE SEQUENCE [LARGE SCALE GENOMIC DNA]</scope>
    <source>
        <strain evidence="3">CGMCC 1.16306</strain>
    </source>
</reference>
<organism evidence="2 3">
    <name type="scientific">Jejudonia soesokkakensis</name>
    <dbReference type="NCBI Taxonomy" id="1323432"/>
    <lineage>
        <taxon>Bacteria</taxon>
        <taxon>Pseudomonadati</taxon>
        <taxon>Bacteroidota</taxon>
        <taxon>Flavobacteriia</taxon>
        <taxon>Flavobacteriales</taxon>
        <taxon>Flavobacteriaceae</taxon>
        <taxon>Jejudonia</taxon>
    </lineage>
</organism>
<dbReference type="Pfam" id="PF19852">
    <property type="entry name" value="DUF6327"/>
    <property type="match status" value="1"/>
</dbReference>
<keyword evidence="3" id="KW-1185">Reference proteome</keyword>
<evidence type="ECO:0000313" key="2">
    <source>
        <dbReference type="EMBL" id="MFC7356168.1"/>
    </source>
</evidence>
<dbReference type="EMBL" id="JBHTBN010000001">
    <property type="protein sequence ID" value="MFC7356168.1"/>
    <property type="molecule type" value="Genomic_DNA"/>
</dbReference>
<keyword evidence="1" id="KW-0812">Transmembrane</keyword>
<dbReference type="Proteomes" id="UP001596415">
    <property type="component" value="Unassembled WGS sequence"/>
</dbReference>
<evidence type="ECO:0000256" key="1">
    <source>
        <dbReference type="SAM" id="Phobius"/>
    </source>
</evidence>
<protein>
    <submittedName>
        <fullName evidence="2">DUF6327 family protein</fullName>
    </submittedName>
</protein>
<feature type="transmembrane region" description="Helical" evidence="1">
    <location>
        <begin position="45"/>
        <end position="72"/>
    </location>
</feature>
<keyword evidence="1" id="KW-1133">Transmembrane helix</keyword>
<dbReference type="InterPro" id="IPR046290">
    <property type="entry name" value="DUF6327"/>
</dbReference>
<keyword evidence="1" id="KW-0472">Membrane</keyword>